<dbReference type="PANTHER" id="PTHR15565">
    <property type="entry name" value="AATF PROTEIN APOPTOSIS ANTAGONIZING TRANSCRIPTION FACTOR"/>
    <property type="match status" value="1"/>
</dbReference>
<sequence length="217" mass="25155">MKQHREEDALKGQSLKNQKAIWDKTLETRFLLQKAFATSNKLPQEPMKTKFCNHDMEIEQTYDDLLKSSKQTLSSMLELQEAMLESNQKKLSASNGEDEEWSEVQNLQTRITKFRNTEIDKWQRKIQNAQELETAKEGHVVEGDPELIDDSEFYQQLLKEFLESCDRGASVTADLFRYHFHEKITNFMATVPVVLPPVVPKLFENLFGAANQQGTRV</sequence>
<dbReference type="GO" id="GO:0005730">
    <property type="term" value="C:nucleolus"/>
    <property type="evidence" value="ECO:0007669"/>
    <property type="project" value="TreeGrafter"/>
</dbReference>
<evidence type="ECO:0000259" key="1">
    <source>
        <dbReference type="Pfam" id="PF13339"/>
    </source>
</evidence>
<dbReference type="EMBL" id="BQKI01000084">
    <property type="protein sequence ID" value="GJN32994.1"/>
    <property type="molecule type" value="Genomic_DNA"/>
</dbReference>
<dbReference type="AlphaFoldDB" id="A0AAV5FBD6"/>
<gene>
    <name evidence="2" type="primary">gb21546</name>
    <name evidence="2" type="ORF">PR202_gb21546</name>
</gene>
<evidence type="ECO:0000313" key="2">
    <source>
        <dbReference type="EMBL" id="GJN32994.1"/>
    </source>
</evidence>
<dbReference type="InterPro" id="IPR025160">
    <property type="entry name" value="AATF"/>
</dbReference>
<name>A0AAV5FBD6_ELECO</name>
<evidence type="ECO:0000313" key="3">
    <source>
        <dbReference type="Proteomes" id="UP001054889"/>
    </source>
</evidence>
<dbReference type="Pfam" id="PF13339">
    <property type="entry name" value="AATF-Che1"/>
    <property type="match status" value="1"/>
</dbReference>
<organism evidence="2 3">
    <name type="scientific">Eleusine coracana subsp. coracana</name>
    <dbReference type="NCBI Taxonomy" id="191504"/>
    <lineage>
        <taxon>Eukaryota</taxon>
        <taxon>Viridiplantae</taxon>
        <taxon>Streptophyta</taxon>
        <taxon>Embryophyta</taxon>
        <taxon>Tracheophyta</taxon>
        <taxon>Spermatophyta</taxon>
        <taxon>Magnoliopsida</taxon>
        <taxon>Liliopsida</taxon>
        <taxon>Poales</taxon>
        <taxon>Poaceae</taxon>
        <taxon>PACMAD clade</taxon>
        <taxon>Chloridoideae</taxon>
        <taxon>Cynodonteae</taxon>
        <taxon>Eleusininae</taxon>
        <taxon>Eleusine</taxon>
    </lineage>
</organism>
<protein>
    <recommendedName>
        <fullName evidence="1">AATF leucine zipper-containing domain-containing protein</fullName>
    </recommendedName>
</protein>
<dbReference type="InterPro" id="IPR039223">
    <property type="entry name" value="AATF/Bfr2"/>
</dbReference>
<accession>A0AAV5FBD6</accession>
<keyword evidence="3" id="KW-1185">Reference proteome</keyword>
<dbReference type="PANTHER" id="PTHR15565:SF0">
    <property type="entry name" value="PROTEIN AATF"/>
    <property type="match status" value="1"/>
</dbReference>
<dbReference type="Proteomes" id="UP001054889">
    <property type="component" value="Unassembled WGS sequence"/>
</dbReference>
<comment type="caution">
    <text evidence="2">The sequence shown here is derived from an EMBL/GenBank/DDBJ whole genome shotgun (WGS) entry which is preliminary data.</text>
</comment>
<reference evidence="2" key="1">
    <citation type="journal article" date="2018" name="DNA Res.">
        <title>Multiple hybrid de novo genome assembly of finger millet, an orphan allotetraploid crop.</title>
        <authorList>
            <person name="Hatakeyama M."/>
            <person name="Aluri S."/>
            <person name="Balachadran M.T."/>
            <person name="Sivarajan S.R."/>
            <person name="Patrignani A."/>
            <person name="Gruter S."/>
            <person name="Poveda L."/>
            <person name="Shimizu-Inatsugi R."/>
            <person name="Baeten J."/>
            <person name="Francoijs K.J."/>
            <person name="Nataraja K.N."/>
            <person name="Reddy Y.A.N."/>
            <person name="Phadnis S."/>
            <person name="Ravikumar R.L."/>
            <person name="Schlapbach R."/>
            <person name="Sreeman S.M."/>
            <person name="Shimizu K.K."/>
        </authorList>
    </citation>
    <scope>NUCLEOTIDE SEQUENCE</scope>
</reference>
<proteinExistence type="predicted"/>
<reference evidence="2" key="2">
    <citation type="submission" date="2021-12" db="EMBL/GenBank/DDBJ databases">
        <title>Resequencing data analysis of finger millet.</title>
        <authorList>
            <person name="Hatakeyama M."/>
            <person name="Aluri S."/>
            <person name="Balachadran M.T."/>
            <person name="Sivarajan S.R."/>
            <person name="Poveda L."/>
            <person name="Shimizu-Inatsugi R."/>
            <person name="Schlapbach R."/>
            <person name="Sreeman S.M."/>
            <person name="Shimizu K.K."/>
        </authorList>
    </citation>
    <scope>NUCLEOTIDE SEQUENCE</scope>
</reference>
<feature type="domain" description="AATF leucine zipper-containing" evidence="1">
    <location>
        <begin position="8"/>
        <end position="125"/>
    </location>
</feature>